<feature type="region of interest" description="Disordered" evidence="1">
    <location>
        <begin position="340"/>
        <end position="367"/>
    </location>
</feature>
<keyword evidence="2" id="KW-0808">Transferase</keyword>
<reference evidence="2 3" key="1">
    <citation type="journal article" date="2013" name="Biodegradation">
        <title>Quantitative proteomic analysis of ibuprofen-degrading Patulibacter sp. strain I11.</title>
        <authorList>
            <person name="Almeida B."/>
            <person name="Kjeldal H."/>
            <person name="Lolas I."/>
            <person name="Knudsen A.D."/>
            <person name="Carvalho G."/>
            <person name="Nielsen K.L."/>
            <person name="Barreto Crespo M.T."/>
            <person name="Stensballe A."/>
            <person name="Nielsen J.L."/>
        </authorList>
    </citation>
    <scope>NUCLEOTIDE SEQUENCE [LARGE SCALE GENOMIC DNA]</scope>
    <source>
        <strain evidence="2 3">I11</strain>
    </source>
</reference>
<evidence type="ECO:0000313" key="3">
    <source>
        <dbReference type="Proteomes" id="UP000005143"/>
    </source>
</evidence>
<dbReference type="AlphaFoldDB" id="H0E4C3"/>
<evidence type="ECO:0000256" key="1">
    <source>
        <dbReference type="SAM" id="MobiDB-lite"/>
    </source>
</evidence>
<evidence type="ECO:0000313" key="2">
    <source>
        <dbReference type="EMBL" id="EHN11468.1"/>
    </source>
</evidence>
<protein>
    <submittedName>
        <fullName evidence="2">Gamma-glutamyltranspeptidase</fullName>
        <ecNumber evidence="2">2.3.2.2</ecNumber>
    </submittedName>
</protein>
<accession>H0E4C3</accession>
<dbReference type="GO" id="GO:0103068">
    <property type="term" value="F:leukotriene C4 gamma-glutamyl transferase activity"/>
    <property type="evidence" value="ECO:0007669"/>
    <property type="project" value="UniProtKB-EC"/>
</dbReference>
<sequence length="367" mass="37363">MPGLLRAIEARREAVEADPGLRATMLPDGRPLGAGDALLQPALAATLHELADDPGSFYRGPVAERLAAGLRALGSAIDADDLAAHEVERPEPLSAELAGVRWWAAPPPSQGATALALLDPEIPGDLLARARDAHDARRRLLGDPRGGPIDVAGMRRPAPAHGPAVPAPPATGDTVAVTAVDEEGRSVVLIQSVFQTFGAGILEPTTGIVLHNRGATFVLDAEHPAALGPGRRPPHTLCPLLGEGPGVRVALGCQGGRAQPLILAQVAAATADPDTDLRDALAVPRWVVGDRDLGFAAEAVLAEAGAAVPPGSGLEVVAGGLHEDRCGHVQAARATAAGLEAAADPRADGRAAVVHPSTDPVDPRSSS</sequence>
<dbReference type="EMBL" id="AGUD01000101">
    <property type="protein sequence ID" value="EHN11468.1"/>
    <property type="molecule type" value="Genomic_DNA"/>
</dbReference>
<keyword evidence="3" id="KW-1185">Reference proteome</keyword>
<dbReference type="PRINTS" id="PR01210">
    <property type="entry name" value="GGTRANSPTASE"/>
</dbReference>
<organism evidence="2 3">
    <name type="scientific">Patulibacter medicamentivorans</name>
    <dbReference type="NCBI Taxonomy" id="1097667"/>
    <lineage>
        <taxon>Bacteria</taxon>
        <taxon>Bacillati</taxon>
        <taxon>Actinomycetota</taxon>
        <taxon>Thermoleophilia</taxon>
        <taxon>Solirubrobacterales</taxon>
        <taxon>Patulibacteraceae</taxon>
        <taxon>Patulibacter</taxon>
    </lineage>
</organism>
<dbReference type="Pfam" id="PF01019">
    <property type="entry name" value="G_glu_transpept"/>
    <property type="match status" value="2"/>
</dbReference>
<dbReference type="InterPro" id="IPR052896">
    <property type="entry name" value="GGT-like_enzyme"/>
</dbReference>
<dbReference type="Proteomes" id="UP000005143">
    <property type="component" value="Unassembled WGS sequence"/>
</dbReference>
<dbReference type="PANTHER" id="PTHR43881:SF1">
    <property type="entry name" value="GAMMA-GLUTAMYLTRANSPEPTIDASE (AFU_ORTHOLOGUE AFUA_4G13580)"/>
    <property type="match status" value="1"/>
</dbReference>
<name>H0E4C3_9ACTN</name>
<dbReference type="InterPro" id="IPR029055">
    <property type="entry name" value="Ntn_hydrolases_N"/>
</dbReference>
<dbReference type="EC" id="2.3.2.2" evidence="2"/>
<dbReference type="Gene3D" id="3.60.20.40">
    <property type="match status" value="1"/>
</dbReference>
<keyword evidence="2" id="KW-0012">Acyltransferase</keyword>
<gene>
    <name evidence="2" type="ORF">PAI11_16530</name>
</gene>
<proteinExistence type="predicted"/>
<comment type="caution">
    <text evidence="2">The sequence shown here is derived from an EMBL/GenBank/DDBJ whole genome shotgun (WGS) entry which is preliminary data.</text>
</comment>
<dbReference type="InterPro" id="IPR043137">
    <property type="entry name" value="GGT_ssub_C"/>
</dbReference>
<dbReference type="PANTHER" id="PTHR43881">
    <property type="entry name" value="GAMMA-GLUTAMYLTRANSPEPTIDASE (AFU_ORTHOLOGUE AFUA_4G13580)"/>
    <property type="match status" value="1"/>
</dbReference>
<dbReference type="SUPFAM" id="SSF56235">
    <property type="entry name" value="N-terminal nucleophile aminohydrolases (Ntn hydrolases)"/>
    <property type="match status" value="1"/>
</dbReference>